<organism evidence="2 3">
    <name type="scientific">Austropuccinia psidii MF-1</name>
    <dbReference type="NCBI Taxonomy" id="1389203"/>
    <lineage>
        <taxon>Eukaryota</taxon>
        <taxon>Fungi</taxon>
        <taxon>Dikarya</taxon>
        <taxon>Basidiomycota</taxon>
        <taxon>Pucciniomycotina</taxon>
        <taxon>Pucciniomycetes</taxon>
        <taxon>Pucciniales</taxon>
        <taxon>Sphaerophragmiaceae</taxon>
        <taxon>Austropuccinia</taxon>
    </lineage>
</organism>
<proteinExistence type="predicted"/>
<feature type="domain" description="DUF659" evidence="1">
    <location>
        <begin position="2"/>
        <end position="117"/>
    </location>
</feature>
<dbReference type="SUPFAM" id="SSF53098">
    <property type="entry name" value="Ribonuclease H-like"/>
    <property type="match status" value="1"/>
</dbReference>
<dbReference type="EMBL" id="AVOT02003229">
    <property type="protein sequence ID" value="MBW0472872.1"/>
    <property type="molecule type" value="Genomic_DNA"/>
</dbReference>
<dbReference type="InterPro" id="IPR012337">
    <property type="entry name" value="RNaseH-like_sf"/>
</dbReference>
<dbReference type="InterPro" id="IPR007021">
    <property type="entry name" value="DUF659"/>
</dbReference>
<evidence type="ECO:0000313" key="3">
    <source>
        <dbReference type="Proteomes" id="UP000765509"/>
    </source>
</evidence>
<reference evidence="2" key="1">
    <citation type="submission" date="2021-03" db="EMBL/GenBank/DDBJ databases">
        <title>Draft genome sequence of rust myrtle Austropuccinia psidii MF-1, a brazilian biotype.</title>
        <authorList>
            <person name="Quecine M.C."/>
            <person name="Pachon D.M.R."/>
            <person name="Bonatelli M.L."/>
            <person name="Correr F.H."/>
            <person name="Franceschini L.M."/>
            <person name="Leite T.F."/>
            <person name="Margarido G.R.A."/>
            <person name="Almeida C.A."/>
            <person name="Ferrarezi J.A."/>
            <person name="Labate C.A."/>
        </authorList>
    </citation>
    <scope>NUCLEOTIDE SEQUENCE</scope>
    <source>
        <strain evidence="2">MF-1</strain>
    </source>
</reference>
<evidence type="ECO:0000259" key="1">
    <source>
        <dbReference type="Pfam" id="PF04937"/>
    </source>
</evidence>
<dbReference type="Proteomes" id="UP000765509">
    <property type="component" value="Unassembled WGS sequence"/>
</dbReference>
<dbReference type="OrthoDB" id="2504957at2759"/>
<gene>
    <name evidence="2" type="ORF">O181_012587</name>
</gene>
<dbReference type="AlphaFoldDB" id="A0A9Q3GN58"/>
<sequence>MTLSIDGWTDVSGFSIYALLLLCGQYIKQFVEILDLNLKFHTAENLVEAVKNCLDWKCISLKNISAVVTDSPSVMIKFQNLLTKYKPYIMKVNCVLHAFNLIAKNFIMHPTMEPIVKGNKVLANNFSTSSLWGEFLTQLARNNNISHCLSTLCESCWHSISKVCLSVQMHEEGFKKCLTMFKNPQ</sequence>
<comment type="caution">
    <text evidence="2">The sequence shown here is derived from an EMBL/GenBank/DDBJ whole genome shotgun (WGS) entry which is preliminary data.</text>
</comment>
<protein>
    <recommendedName>
        <fullName evidence="1">DUF659 domain-containing protein</fullName>
    </recommendedName>
</protein>
<name>A0A9Q3GN58_9BASI</name>
<accession>A0A9Q3GN58</accession>
<keyword evidence="3" id="KW-1185">Reference proteome</keyword>
<dbReference type="Pfam" id="PF04937">
    <property type="entry name" value="DUF659"/>
    <property type="match status" value="1"/>
</dbReference>
<evidence type="ECO:0000313" key="2">
    <source>
        <dbReference type="EMBL" id="MBW0472872.1"/>
    </source>
</evidence>